<evidence type="ECO:0000256" key="1">
    <source>
        <dbReference type="ARBA" id="ARBA00004575"/>
    </source>
</evidence>
<evidence type="ECO:0000256" key="7">
    <source>
        <dbReference type="ARBA" id="ARBA00023242"/>
    </source>
</evidence>
<evidence type="ECO:0000256" key="2">
    <source>
        <dbReference type="ARBA" id="ARBA00005748"/>
    </source>
</evidence>
<dbReference type="GO" id="GO:0005637">
    <property type="term" value="C:nuclear inner membrane"/>
    <property type="evidence" value="ECO:0007669"/>
    <property type="project" value="UniProtKB-SubCell"/>
</dbReference>
<comment type="subcellular location">
    <subcellularLocation>
        <location evidence="1">Nucleus inner membrane</location>
        <topology evidence="1">Multi-pass membrane protein</topology>
        <orientation evidence="1">Nucleoplasmic side</orientation>
    </subcellularLocation>
</comment>
<sequence length="436" mass="50660">MTQQLAYISKPCDGYIFSFFVCLDNDCKYLKATDVMRSSESSCFCYVPNGAIHLKNIWSTIQVKINCTEVFEVVSITEELNCQDSEHLFAFLKCLINNVWQMGASKEIIMTVNLYGSKTCFQVQPLKKVLYTVNTQQKSKRVFNRISLLFPNRSIVFYYSAGTAFGILVTLAFLLLMLKRFIPKLSTFWILMSGCWFSTLYIFYTWKDDLKWLWYNSTHYVLGYILILGSVSFALCYMYGPLNSETSRNLLMWTLQLLGLIFIYFGMAIPQVAYAVIAAMVGSKFLHYPLKACVWKGTCLFRSKKAEFRYLTEDEYQEQGETETIKALEELRTFCRSPNFPTWMAEHFFACFTCQNCMFANFVLGCPHVSPEEMTNHAQEYGIGGTHLEEQLFNAETEVEPDEQSVSIQEEERNDEEEVQRQQRQNSFHFHSTEFL</sequence>
<keyword evidence="5 9" id="KW-1133">Transmembrane helix</keyword>
<dbReference type="Proteomes" id="UP000694545">
    <property type="component" value="Unplaced"/>
</dbReference>
<reference evidence="10" key="1">
    <citation type="submission" date="2025-08" db="UniProtKB">
        <authorList>
            <consortium name="Ensembl"/>
        </authorList>
    </citation>
    <scope>IDENTIFICATION</scope>
</reference>
<feature type="transmembrane region" description="Helical" evidence="9">
    <location>
        <begin position="188"/>
        <end position="206"/>
    </location>
</feature>
<feature type="compositionally biased region" description="Polar residues" evidence="8">
    <location>
        <begin position="426"/>
        <end position="436"/>
    </location>
</feature>
<name>A0A8D2IYB7_VARKO</name>
<keyword evidence="6 9" id="KW-0472">Membrane</keyword>
<evidence type="ECO:0000256" key="3">
    <source>
        <dbReference type="ARBA" id="ARBA00022692"/>
    </source>
</evidence>
<evidence type="ECO:0000313" key="11">
    <source>
        <dbReference type="Proteomes" id="UP000694545"/>
    </source>
</evidence>
<keyword evidence="4" id="KW-0732">Signal</keyword>
<organism evidence="10 11">
    <name type="scientific">Varanus komodoensis</name>
    <name type="common">Komodo dragon</name>
    <dbReference type="NCBI Taxonomy" id="61221"/>
    <lineage>
        <taxon>Eukaryota</taxon>
        <taxon>Metazoa</taxon>
        <taxon>Chordata</taxon>
        <taxon>Craniata</taxon>
        <taxon>Vertebrata</taxon>
        <taxon>Euteleostomi</taxon>
        <taxon>Lepidosauria</taxon>
        <taxon>Squamata</taxon>
        <taxon>Bifurcata</taxon>
        <taxon>Unidentata</taxon>
        <taxon>Episquamata</taxon>
        <taxon>Toxicofera</taxon>
        <taxon>Anguimorpha</taxon>
        <taxon>Paleoanguimorpha</taxon>
        <taxon>Varanoidea</taxon>
        <taxon>Varanidae</taxon>
        <taxon>Varanus</taxon>
    </lineage>
</organism>
<dbReference type="AlphaFoldDB" id="A0A8D2IYB7"/>
<proteinExistence type="inferred from homology"/>
<accession>A0A8D2IYB7</accession>
<dbReference type="OMA" id="IWSTLQV"/>
<feature type="transmembrane region" description="Helical" evidence="9">
    <location>
        <begin position="218"/>
        <end position="238"/>
    </location>
</feature>
<evidence type="ECO:0000256" key="6">
    <source>
        <dbReference type="ARBA" id="ARBA00023136"/>
    </source>
</evidence>
<protein>
    <submittedName>
        <fullName evidence="10">Nuclear envelope integral membrane protein 2</fullName>
    </submittedName>
</protein>
<reference evidence="10" key="2">
    <citation type="submission" date="2025-09" db="UniProtKB">
        <authorList>
            <consortium name="Ensembl"/>
        </authorList>
    </citation>
    <scope>IDENTIFICATION</scope>
</reference>
<feature type="transmembrane region" description="Helical" evidence="9">
    <location>
        <begin position="250"/>
        <end position="267"/>
    </location>
</feature>
<dbReference type="Ensembl" id="ENSVKKT00000003959.1">
    <property type="protein sequence ID" value="ENSVKKP00000003853.1"/>
    <property type="gene ID" value="ENSVKKG00000002910.1"/>
</dbReference>
<feature type="region of interest" description="Disordered" evidence="8">
    <location>
        <begin position="398"/>
        <end position="436"/>
    </location>
</feature>
<keyword evidence="7" id="KW-0539">Nucleus</keyword>
<evidence type="ECO:0000256" key="5">
    <source>
        <dbReference type="ARBA" id="ARBA00022989"/>
    </source>
</evidence>
<feature type="transmembrane region" description="Helical" evidence="9">
    <location>
        <begin position="156"/>
        <end position="176"/>
    </location>
</feature>
<evidence type="ECO:0000313" key="10">
    <source>
        <dbReference type="Ensembl" id="ENSVKKP00000003853.1"/>
    </source>
</evidence>
<keyword evidence="11" id="KW-1185">Reference proteome</keyword>
<dbReference type="InterPro" id="IPR019358">
    <property type="entry name" value="NEMP_fam"/>
</dbReference>
<evidence type="ECO:0000256" key="8">
    <source>
        <dbReference type="SAM" id="MobiDB-lite"/>
    </source>
</evidence>
<evidence type="ECO:0000256" key="4">
    <source>
        <dbReference type="ARBA" id="ARBA00022729"/>
    </source>
</evidence>
<dbReference type="PANTHER" id="PTHR13598">
    <property type="entry name" value="AT07567P-RELATED"/>
    <property type="match status" value="1"/>
</dbReference>
<evidence type="ECO:0000256" key="9">
    <source>
        <dbReference type="SAM" id="Phobius"/>
    </source>
</evidence>
<dbReference type="PANTHER" id="PTHR13598:SF3">
    <property type="entry name" value="NUCLEAR ENVELOPE INTEGRAL MEMBRANE PROTEIN 2"/>
    <property type="match status" value="1"/>
</dbReference>
<comment type="similarity">
    <text evidence="2">Belongs to the NEMP family.</text>
</comment>
<dbReference type="Pfam" id="PF10225">
    <property type="entry name" value="NEMP"/>
    <property type="match status" value="1"/>
</dbReference>
<keyword evidence="3 9" id="KW-0812">Transmembrane</keyword>